<evidence type="ECO:0000256" key="4">
    <source>
        <dbReference type="ARBA" id="ARBA00022840"/>
    </source>
</evidence>
<organism evidence="8 9">
    <name type="scientific">Aminithiophilus ramosus</name>
    <dbReference type="NCBI Taxonomy" id="3029084"/>
    <lineage>
        <taxon>Bacteria</taxon>
        <taxon>Thermotogati</taxon>
        <taxon>Synergistota</taxon>
        <taxon>Synergistia</taxon>
        <taxon>Synergistales</taxon>
        <taxon>Aminithiophilaceae</taxon>
        <taxon>Aminithiophilus</taxon>
    </lineage>
</organism>
<dbReference type="GO" id="GO:0005524">
    <property type="term" value="F:ATP binding"/>
    <property type="evidence" value="ECO:0007669"/>
    <property type="project" value="UniProtKB-KW"/>
</dbReference>
<comment type="caution">
    <text evidence="6">Lacks conserved residue(s) required for the propagation of feature annotation.</text>
</comment>
<evidence type="ECO:0000256" key="5">
    <source>
        <dbReference type="ARBA" id="ARBA00048539"/>
    </source>
</evidence>
<dbReference type="EMBL" id="CP072943">
    <property type="protein sequence ID" value="QTX33499.1"/>
    <property type="molecule type" value="Genomic_DNA"/>
</dbReference>
<proteinExistence type="inferred from homology"/>
<dbReference type="HAMAP" id="MF_01161">
    <property type="entry name" value="tRNA_Ile_lys_synt"/>
    <property type="match status" value="1"/>
</dbReference>
<dbReference type="PANTHER" id="PTHR43033:SF1">
    <property type="entry name" value="TRNA(ILE)-LYSIDINE SYNTHASE-RELATED"/>
    <property type="match status" value="1"/>
</dbReference>
<protein>
    <recommendedName>
        <fullName evidence="6">tRNA(Ile)-lysidine synthase</fullName>
        <ecNumber evidence="6">6.3.4.19</ecNumber>
    </recommendedName>
    <alternativeName>
        <fullName evidence="6">tRNA(Ile)-2-lysyl-cytidine synthase</fullName>
    </alternativeName>
    <alternativeName>
        <fullName evidence="6">tRNA(Ile)-lysidine synthetase</fullName>
    </alternativeName>
</protein>
<dbReference type="SUPFAM" id="SSF52402">
    <property type="entry name" value="Adenine nucleotide alpha hydrolases-like"/>
    <property type="match status" value="1"/>
</dbReference>
<evidence type="ECO:0000259" key="7">
    <source>
        <dbReference type="Pfam" id="PF01171"/>
    </source>
</evidence>
<dbReference type="InterPro" id="IPR011063">
    <property type="entry name" value="TilS/TtcA_N"/>
</dbReference>
<evidence type="ECO:0000256" key="3">
    <source>
        <dbReference type="ARBA" id="ARBA00022741"/>
    </source>
</evidence>
<dbReference type="AlphaFoldDB" id="A0A9Q7AIG3"/>
<dbReference type="CDD" id="cd01992">
    <property type="entry name" value="TilS_N"/>
    <property type="match status" value="1"/>
</dbReference>
<dbReference type="InterPro" id="IPR012094">
    <property type="entry name" value="tRNA_Ile_lys_synt"/>
</dbReference>
<dbReference type="PANTHER" id="PTHR43033">
    <property type="entry name" value="TRNA(ILE)-LYSIDINE SYNTHASE-RELATED"/>
    <property type="match status" value="1"/>
</dbReference>
<dbReference type="NCBIfam" id="TIGR02432">
    <property type="entry name" value="lysidine_TilS_N"/>
    <property type="match status" value="1"/>
</dbReference>
<comment type="similarity">
    <text evidence="6">Belongs to the tRNA(Ile)-lysidine synthase family.</text>
</comment>
<evidence type="ECO:0000313" key="8">
    <source>
        <dbReference type="EMBL" id="QTX33499.1"/>
    </source>
</evidence>
<evidence type="ECO:0000256" key="1">
    <source>
        <dbReference type="ARBA" id="ARBA00022598"/>
    </source>
</evidence>
<evidence type="ECO:0000313" key="9">
    <source>
        <dbReference type="Proteomes" id="UP000671879"/>
    </source>
</evidence>
<keyword evidence="1 6" id="KW-0436">Ligase</keyword>
<feature type="domain" description="tRNA(Ile)-lysidine/2-thiocytidine synthase N-terminal" evidence="7">
    <location>
        <begin position="3"/>
        <end position="166"/>
    </location>
</feature>
<evidence type="ECO:0000256" key="2">
    <source>
        <dbReference type="ARBA" id="ARBA00022694"/>
    </source>
</evidence>
<gene>
    <name evidence="6 8" type="primary">tilS</name>
    <name evidence="8" type="ORF">KAR29_06485</name>
</gene>
<dbReference type="Gene3D" id="3.40.50.620">
    <property type="entry name" value="HUPs"/>
    <property type="match status" value="1"/>
</dbReference>
<name>A0A9Q7AIG3_9BACT</name>
<dbReference type="KEGG" id="aram:KAR29_06485"/>
<sequence>MGLLVLLHRFWRGPVVVAHVEHGIRGGDSLEDARFVQAMALKLNYPSVVVSVDVPRQRRRGESLEEAARRLRYEALEKVRQDWLASWVLLAHQADDQAETVLFHLCRGTGLRGLIGIPSLRPPFARPLMAFSGSELRVFLEREGFSWVEDGTNSDSRYARNRIRNEVLPLMRRTLNARVDEHLAALAREAAELAVRMEERSRALLGELRSPFPGALRSWLWEKAKRLSPFERCEALRAEALSLGWPSLDRGRTESLAGLVGKGGRWTFQWKKDLQVLCGQRWITWTSGRFPTFPTRKIPSGRGLYQGPFWTLSWENASGAFPLLSPLGDRAAEETKGKIPWWLREGWPTIVQGSTMIWCPFFGGEAELAAEPSSGLALRLQWSIEGRSRLRNELQTF</sequence>
<keyword evidence="3" id="KW-0547">Nucleotide-binding</keyword>
<evidence type="ECO:0000256" key="6">
    <source>
        <dbReference type="HAMAP-Rule" id="MF_01161"/>
    </source>
</evidence>
<dbReference type="Pfam" id="PF01171">
    <property type="entry name" value="ATP_bind_3"/>
    <property type="match status" value="1"/>
</dbReference>
<keyword evidence="2 6" id="KW-0819">tRNA processing</keyword>
<keyword evidence="9" id="KW-1185">Reference proteome</keyword>
<dbReference type="EC" id="6.3.4.19" evidence="6"/>
<dbReference type="GO" id="GO:0032267">
    <property type="term" value="F:tRNA(Ile)-lysidine synthase activity"/>
    <property type="evidence" value="ECO:0007669"/>
    <property type="project" value="UniProtKB-EC"/>
</dbReference>
<comment type="catalytic activity">
    <reaction evidence="5 6">
        <text>cytidine(34) in tRNA(Ile2) + L-lysine + ATP = lysidine(34) in tRNA(Ile2) + AMP + diphosphate + H(+)</text>
        <dbReference type="Rhea" id="RHEA:43744"/>
        <dbReference type="Rhea" id="RHEA-COMP:10625"/>
        <dbReference type="Rhea" id="RHEA-COMP:10670"/>
        <dbReference type="ChEBI" id="CHEBI:15378"/>
        <dbReference type="ChEBI" id="CHEBI:30616"/>
        <dbReference type="ChEBI" id="CHEBI:32551"/>
        <dbReference type="ChEBI" id="CHEBI:33019"/>
        <dbReference type="ChEBI" id="CHEBI:82748"/>
        <dbReference type="ChEBI" id="CHEBI:83665"/>
        <dbReference type="ChEBI" id="CHEBI:456215"/>
        <dbReference type="EC" id="6.3.4.19"/>
    </reaction>
</comment>
<keyword evidence="6" id="KW-0963">Cytoplasm</keyword>
<keyword evidence="4" id="KW-0067">ATP-binding</keyword>
<comment type="subcellular location">
    <subcellularLocation>
        <location evidence="6">Cytoplasm</location>
    </subcellularLocation>
</comment>
<reference evidence="9" key="1">
    <citation type="submission" date="2021-04" db="EMBL/GenBank/DDBJ databases">
        <title>A novel Synergistetes isolate from a pyrite-forming mixed culture.</title>
        <authorList>
            <person name="Bunk B."/>
            <person name="Sproer C."/>
            <person name="Spring S."/>
            <person name="Pester M."/>
        </authorList>
    </citation>
    <scope>NUCLEOTIDE SEQUENCE [LARGE SCALE GENOMIC DNA]</scope>
    <source>
        <strain evidence="9">J.5.4.2-T.3.5.2</strain>
    </source>
</reference>
<dbReference type="InterPro" id="IPR014729">
    <property type="entry name" value="Rossmann-like_a/b/a_fold"/>
</dbReference>
<dbReference type="Proteomes" id="UP000671879">
    <property type="component" value="Chromosome"/>
</dbReference>
<comment type="function">
    <text evidence="6">Ligates lysine onto the cytidine present at position 34 of the AUA codon-specific tRNA(Ile) that contains the anticodon CAU, in an ATP-dependent manner. Cytidine is converted to lysidine, thus changing the amino acid specificity of the tRNA from methionine to isoleucine.</text>
</comment>
<accession>A0A9Q7AIG3</accession>
<dbReference type="GO" id="GO:0006400">
    <property type="term" value="P:tRNA modification"/>
    <property type="evidence" value="ECO:0007669"/>
    <property type="project" value="UniProtKB-UniRule"/>
</dbReference>
<dbReference type="InterPro" id="IPR012795">
    <property type="entry name" value="tRNA_Ile_lys_synt_N"/>
</dbReference>
<dbReference type="GO" id="GO:0005737">
    <property type="term" value="C:cytoplasm"/>
    <property type="evidence" value="ECO:0007669"/>
    <property type="project" value="UniProtKB-SubCell"/>
</dbReference>